<dbReference type="EMBL" id="LT671858">
    <property type="protein sequence ID" value="SIM84642.1"/>
    <property type="molecule type" value="Genomic_DNA"/>
</dbReference>
<accession>A0A1N5WH75</accession>
<evidence type="ECO:0000313" key="2">
    <source>
        <dbReference type="Proteomes" id="UP000195607"/>
    </source>
</evidence>
<protein>
    <submittedName>
        <fullName evidence="1">Uncharacterized protein</fullName>
    </submittedName>
</protein>
<dbReference type="Proteomes" id="UP000195607">
    <property type="component" value="Chromosome I"/>
</dbReference>
<proteinExistence type="predicted"/>
<name>A0A1N5WH75_9ARCH</name>
<organism evidence="1 2">
    <name type="scientific">Cuniculiplasma divulgatum</name>
    <dbReference type="NCBI Taxonomy" id="1673428"/>
    <lineage>
        <taxon>Archaea</taxon>
        <taxon>Methanobacteriati</taxon>
        <taxon>Thermoplasmatota</taxon>
        <taxon>Thermoplasmata</taxon>
        <taxon>Thermoplasmatales</taxon>
        <taxon>Cuniculiplasmataceae</taxon>
        <taxon>Cuniculiplasma</taxon>
    </lineage>
</organism>
<dbReference type="AlphaFoldDB" id="A0A1N5WH75"/>
<reference evidence="1 2" key="1">
    <citation type="submission" date="2016-04" db="EMBL/GenBank/DDBJ databases">
        <authorList>
            <person name="Evans L.H."/>
            <person name="Alamgir A."/>
            <person name="Owens N."/>
            <person name="Weber N.D."/>
            <person name="Virtaneva K."/>
            <person name="Barbian K."/>
            <person name="Babar A."/>
            <person name="Rosenke K."/>
        </authorList>
    </citation>
    <scope>NUCLEOTIDE SEQUENCE [LARGE SCALE GENOMIC DNA]</scope>
    <source>
        <strain evidence="2">S5(T) (JCM 30642 \VKM B-2941)</strain>
    </source>
</reference>
<gene>
    <name evidence="1" type="ORF">CSP5_1834</name>
</gene>
<evidence type="ECO:0000313" key="1">
    <source>
        <dbReference type="EMBL" id="SIM84642.1"/>
    </source>
</evidence>
<sequence>MHSTFGKDYTFSPILNQLLGKLYEASINALLSESRIIKCNEFAGIDGKTSIFTTSYKKT</sequence>